<feature type="domain" description="Transcription factor spt8 beta-propeller" evidence="5">
    <location>
        <begin position="453"/>
        <end position="626"/>
    </location>
</feature>
<evidence type="ECO:0000256" key="1">
    <source>
        <dbReference type="ARBA" id="ARBA00022574"/>
    </source>
</evidence>
<dbReference type="InterPro" id="IPR057544">
    <property type="entry name" value="Beta-prop_SPT8"/>
</dbReference>
<evidence type="ECO:0000313" key="6">
    <source>
        <dbReference type="EMBL" id="KIJ44025.1"/>
    </source>
</evidence>
<evidence type="ECO:0000256" key="3">
    <source>
        <dbReference type="PROSITE-ProRule" id="PRU00221"/>
    </source>
</evidence>
<feature type="region of interest" description="Disordered" evidence="4">
    <location>
        <begin position="321"/>
        <end position="431"/>
    </location>
</feature>
<name>A0A0C9VYF0_SPHS4</name>
<evidence type="ECO:0000313" key="7">
    <source>
        <dbReference type="Proteomes" id="UP000054279"/>
    </source>
</evidence>
<keyword evidence="2" id="KW-0677">Repeat</keyword>
<organism evidence="6 7">
    <name type="scientific">Sphaerobolus stellatus (strain SS14)</name>
    <dbReference type="NCBI Taxonomy" id="990650"/>
    <lineage>
        <taxon>Eukaryota</taxon>
        <taxon>Fungi</taxon>
        <taxon>Dikarya</taxon>
        <taxon>Basidiomycota</taxon>
        <taxon>Agaricomycotina</taxon>
        <taxon>Agaricomycetes</taxon>
        <taxon>Phallomycetidae</taxon>
        <taxon>Geastrales</taxon>
        <taxon>Sphaerobolaceae</taxon>
        <taxon>Sphaerobolus</taxon>
    </lineage>
</organism>
<protein>
    <recommendedName>
        <fullName evidence="5">Transcription factor spt8 beta-propeller domain-containing protein</fullName>
    </recommendedName>
</protein>
<dbReference type="AlphaFoldDB" id="A0A0C9VYF0"/>
<dbReference type="PANTHER" id="PTHR19848">
    <property type="entry name" value="WD40 REPEAT PROTEIN"/>
    <property type="match status" value="1"/>
</dbReference>
<dbReference type="InterPro" id="IPR036322">
    <property type="entry name" value="WD40_repeat_dom_sf"/>
</dbReference>
<dbReference type="OrthoDB" id="10260946at2759"/>
<evidence type="ECO:0000259" key="5">
    <source>
        <dbReference type="Pfam" id="PF23798"/>
    </source>
</evidence>
<feature type="compositionally biased region" description="Basic and acidic residues" evidence="4">
    <location>
        <begin position="370"/>
        <end position="380"/>
    </location>
</feature>
<reference evidence="6 7" key="1">
    <citation type="submission" date="2014-06" db="EMBL/GenBank/DDBJ databases">
        <title>Evolutionary Origins and Diversification of the Mycorrhizal Mutualists.</title>
        <authorList>
            <consortium name="DOE Joint Genome Institute"/>
            <consortium name="Mycorrhizal Genomics Consortium"/>
            <person name="Kohler A."/>
            <person name="Kuo A."/>
            <person name="Nagy L.G."/>
            <person name="Floudas D."/>
            <person name="Copeland A."/>
            <person name="Barry K.W."/>
            <person name="Cichocki N."/>
            <person name="Veneault-Fourrey C."/>
            <person name="LaButti K."/>
            <person name="Lindquist E.A."/>
            <person name="Lipzen A."/>
            <person name="Lundell T."/>
            <person name="Morin E."/>
            <person name="Murat C."/>
            <person name="Riley R."/>
            <person name="Ohm R."/>
            <person name="Sun H."/>
            <person name="Tunlid A."/>
            <person name="Henrissat B."/>
            <person name="Grigoriev I.V."/>
            <person name="Hibbett D.S."/>
            <person name="Martin F."/>
        </authorList>
    </citation>
    <scope>NUCLEOTIDE SEQUENCE [LARGE SCALE GENOMIC DNA]</scope>
    <source>
        <strain evidence="6 7">SS14</strain>
    </source>
</reference>
<sequence length="630" mass="68084">MARSDSEDGFGNEKEYDFENDNDGEAEESDAEGEVDAEGENESEGDEESGSDSEDDSEEGEEENDEEDAGEEGENDEEDEEEEDMAPSPSGIAAAQKELKKTPTPPPTERRSLSPAFLRRSLLYPQRIPTKSYTIETVCAMPHPVATHSLASSLCMTHLLTGSEDGYIRDYDVYTACNGKNFLSQPQRQHCGIQEGAIKAPVARMWWDNPLQPPGAMDENPIGPYLSPVYSMLMQSDALWGLSGTLTGNINLFTVRHDPGRVVHTLTGGHTRPVSSMTMLHGEKGFISAGWDGNAVQWDLNTGQTVRTFWHGPQLTTVAMRPLSGPSAAEPDSGILLNGSQNTGASFPSHNLNPESQPADLGQSAGVTEAHPEGETKSEASYDPLFDDEPESPKAEEKKEVSNLALPNGSTNHAINPSAPGPSRLSSIQVVPPPKKPAIPLLDPVSYREFSTDILLAASIDGQVVLWDRRAQNRVGRLEMGEKCPPWCLSACWSYDGSQIYAGRRNETVDIWDVRILGKSNRATPRLLKSLRNPPSSGAVSAVVAFPDGNHVACASHDNIRLWNVAEAPDGDAGRRATPAFKIIAGHHGGIISQLLVDVGARFMVSASGNRGWSGDSTKTVLVHDVKGIR</sequence>
<dbReference type="EMBL" id="KN837119">
    <property type="protein sequence ID" value="KIJ44025.1"/>
    <property type="molecule type" value="Genomic_DNA"/>
</dbReference>
<feature type="compositionally biased region" description="Polar residues" evidence="4">
    <location>
        <begin position="338"/>
        <end position="356"/>
    </location>
</feature>
<dbReference type="InterPro" id="IPR015943">
    <property type="entry name" value="WD40/YVTN_repeat-like_dom_sf"/>
</dbReference>
<feature type="region of interest" description="Disordered" evidence="4">
    <location>
        <begin position="1"/>
        <end position="90"/>
    </location>
</feature>
<dbReference type="HOGENOM" id="CLU_010934_1_1_1"/>
<gene>
    <name evidence="6" type="ORF">M422DRAFT_208260</name>
</gene>
<feature type="compositionally biased region" description="Basic and acidic residues" evidence="4">
    <location>
        <begin position="1"/>
        <end position="17"/>
    </location>
</feature>
<dbReference type="Proteomes" id="UP000054279">
    <property type="component" value="Unassembled WGS sequence"/>
</dbReference>
<keyword evidence="7" id="KW-1185">Reference proteome</keyword>
<dbReference type="SMART" id="SM00320">
    <property type="entry name" value="WD40"/>
    <property type="match status" value="5"/>
</dbReference>
<keyword evidence="1 3" id="KW-0853">WD repeat</keyword>
<feature type="region of interest" description="Disordered" evidence="4">
    <location>
        <begin position="97"/>
        <end position="116"/>
    </location>
</feature>
<proteinExistence type="predicted"/>
<dbReference type="InterPro" id="IPR001680">
    <property type="entry name" value="WD40_rpt"/>
</dbReference>
<dbReference type="Pfam" id="PF23798">
    <property type="entry name" value="Beta-prop_SPT8"/>
    <property type="match status" value="2"/>
</dbReference>
<feature type="repeat" description="WD" evidence="3">
    <location>
        <begin position="267"/>
        <end position="308"/>
    </location>
</feature>
<feature type="domain" description="Transcription factor spt8 beta-propeller" evidence="5">
    <location>
        <begin position="133"/>
        <end position="324"/>
    </location>
</feature>
<dbReference type="SUPFAM" id="SSF50978">
    <property type="entry name" value="WD40 repeat-like"/>
    <property type="match status" value="1"/>
</dbReference>
<feature type="compositionally biased region" description="Basic and acidic residues" evidence="4">
    <location>
        <begin position="391"/>
        <end position="401"/>
    </location>
</feature>
<dbReference type="PROSITE" id="PS50082">
    <property type="entry name" value="WD_REPEATS_2"/>
    <property type="match status" value="1"/>
</dbReference>
<evidence type="ECO:0000256" key="4">
    <source>
        <dbReference type="SAM" id="MobiDB-lite"/>
    </source>
</evidence>
<feature type="compositionally biased region" description="Acidic residues" evidence="4">
    <location>
        <begin position="18"/>
        <end position="85"/>
    </location>
</feature>
<dbReference type="PANTHER" id="PTHR19848:SF8">
    <property type="entry name" value="F-BOX AND WD REPEAT DOMAIN CONTAINING 7"/>
    <property type="match status" value="1"/>
</dbReference>
<dbReference type="Gene3D" id="2.130.10.10">
    <property type="entry name" value="YVTN repeat-like/Quinoprotein amine dehydrogenase"/>
    <property type="match status" value="2"/>
</dbReference>
<evidence type="ECO:0000256" key="2">
    <source>
        <dbReference type="ARBA" id="ARBA00022737"/>
    </source>
</evidence>
<accession>A0A0C9VYF0</accession>